<dbReference type="AlphaFoldDB" id="K3XN68"/>
<dbReference type="EMBL" id="AGNK02002802">
    <property type="status" value="NOT_ANNOTATED_CDS"/>
    <property type="molecule type" value="Genomic_DNA"/>
</dbReference>
<dbReference type="Gramene" id="KQL03843">
    <property type="protein sequence ID" value="KQL03843"/>
    <property type="gene ID" value="SETIT_003341mg"/>
</dbReference>
<keyword evidence="3" id="KW-1185">Reference proteome</keyword>
<reference evidence="2" key="2">
    <citation type="submission" date="2018-08" db="UniProtKB">
        <authorList>
            <consortium name="EnsemblPlants"/>
        </authorList>
    </citation>
    <scope>IDENTIFICATION</scope>
    <source>
        <strain evidence="2">Yugu1</strain>
    </source>
</reference>
<sequence length="125" mass="13554">MPLATRRINTSSTPTTTTTSQALTVLVKDTCSTMSDQWRLKGWRNGKVLQRAGWVRVFGIVSSVPDGVRDYVVRHSDVKMDGSAGLIFEGQRVEFTAGTGDDGKPVALDGGEATTENASKKEVMY</sequence>
<dbReference type="InterPro" id="IPR012340">
    <property type="entry name" value="NA-bd_OB-fold"/>
</dbReference>
<dbReference type="HOGENOM" id="CLU_1996572_0_0_1"/>
<organism evidence="2 3">
    <name type="scientific">Setaria italica</name>
    <name type="common">Foxtail millet</name>
    <name type="synonym">Panicum italicum</name>
    <dbReference type="NCBI Taxonomy" id="4555"/>
    <lineage>
        <taxon>Eukaryota</taxon>
        <taxon>Viridiplantae</taxon>
        <taxon>Streptophyta</taxon>
        <taxon>Embryophyta</taxon>
        <taxon>Tracheophyta</taxon>
        <taxon>Spermatophyta</taxon>
        <taxon>Magnoliopsida</taxon>
        <taxon>Liliopsida</taxon>
        <taxon>Poales</taxon>
        <taxon>Poaceae</taxon>
        <taxon>PACMAD clade</taxon>
        <taxon>Panicoideae</taxon>
        <taxon>Panicodae</taxon>
        <taxon>Paniceae</taxon>
        <taxon>Cenchrinae</taxon>
        <taxon>Setaria</taxon>
    </lineage>
</organism>
<evidence type="ECO:0000313" key="3">
    <source>
        <dbReference type="Proteomes" id="UP000004995"/>
    </source>
</evidence>
<dbReference type="Proteomes" id="UP000004995">
    <property type="component" value="Unassembled WGS sequence"/>
</dbReference>
<proteinExistence type="predicted"/>
<evidence type="ECO:0000256" key="1">
    <source>
        <dbReference type="SAM" id="MobiDB-lite"/>
    </source>
</evidence>
<protein>
    <submittedName>
        <fullName evidence="2">Uncharacterized protein</fullName>
    </submittedName>
</protein>
<dbReference type="EnsemblPlants" id="KQL03843">
    <property type="protein sequence ID" value="KQL03843"/>
    <property type="gene ID" value="SETIT_003341mg"/>
</dbReference>
<accession>K3XN68</accession>
<evidence type="ECO:0000313" key="2">
    <source>
        <dbReference type="EnsemblPlants" id="KQL03843"/>
    </source>
</evidence>
<name>K3XN68_SETIT</name>
<dbReference type="Gene3D" id="2.40.50.140">
    <property type="entry name" value="Nucleic acid-binding proteins"/>
    <property type="match status" value="1"/>
</dbReference>
<reference evidence="3" key="1">
    <citation type="journal article" date="2012" name="Nat. Biotechnol.">
        <title>Reference genome sequence of the model plant Setaria.</title>
        <authorList>
            <person name="Bennetzen J.L."/>
            <person name="Schmutz J."/>
            <person name="Wang H."/>
            <person name="Percifield R."/>
            <person name="Hawkins J."/>
            <person name="Pontaroli A.C."/>
            <person name="Estep M."/>
            <person name="Feng L."/>
            <person name="Vaughn J.N."/>
            <person name="Grimwood J."/>
            <person name="Jenkins J."/>
            <person name="Barry K."/>
            <person name="Lindquist E."/>
            <person name="Hellsten U."/>
            <person name="Deshpande S."/>
            <person name="Wang X."/>
            <person name="Wu X."/>
            <person name="Mitros T."/>
            <person name="Triplett J."/>
            <person name="Yang X."/>
            <person name="Ye C.Y."/>
            <person name="Mauro-Herrera M."/>
            <person name="Wang L."/>
            <person name="Li P."/>
            <person name="Sharma M."/>
            <person name="Sharma R."/>
            <person name="Ronald P.C."/>
            <person name="Panaud O."/>
            <person name="Kellogg E.A."/>
            <person name="Brutnell T.P."/>
            <person name="Doust A.N."/>
            <person name="Tuskan G.A."/>
            <person name="Rokhsar D."/>
            <person name="Devos K.M."/>
        </authorList>
    </citation>
    <scope>NUCLEOTIDE SEQUENCE [LARGE SCALE GENOMIC DNA]</scope>
    <source>
        <strain evidence="3">cv. Yugu1</strain>
    </source>
</reference>
<feature type="region of interest" description="Disordered" evidence="1">
    <location>
        <begin position="98"/>
        <end position="125"/>
    </location>
</feature>
<dbReference type="InParanoid" id="K3XN68"/>